<dbReference type="EMBL" id="CH940647">
    <property type="protein sequence ID" value="KRF84094.1"/>
    <property type="molecule type" value="Genomic_DNA"/>
</dbReference>
<dbReference type="AlphaFoldDB" id="A0A0Q9WTH4"/>
<reference evidence="3 4" key="1">
    <citation type="journal article" date="2007" name="Nature">
        <title>Evolution of genes and genomes on the Drosophila phylogeny.</title>
        <authorList>
            <consortium name="Drosophila 12 Genomes Consortium"/>
            <person name="Clark A.G."/>
            <person name="Eisen M.B."/>
            <person name="Smith D.R."/>
            <person name="Bergman C.M."/>
            <person name="Oliver B."/>
            <person name="Markow T.A."/>
            <person name="Kaufman T.C."/>
            <person name="Kellis M."/>
            <person name="Gelbart W."/>
            <person name="Iyer V.N."/>
            <person name="Pollard D.A."/>
            <person name="Sackton T.B."/>
            <person name="Larracuente A.M."/>
            <person name="Singh N.D."/>
            <person name="Abad J.P."/>
            <person name="Abt D.N."/>
            <person name="Adryan B."/>
            <person name="Aguade M."/>
            <person name="Akashi H."/>
            <person name="Anderson W.W."/>
            <person name="Aquadro C.F."/>
            <person name="Ardell D.H."/>
            <person name="Arguello R."/>
            <person name="Artieri C.G."/>
            <person name="Barbash D.A."/>
            <person name="Barker D."/>
            <person name="Barsanti P."/>
            <person name="Batterham P."/>
            <person name="Batzoglou S."/>
            <person name="Begun D."/>
            <person name="Bhutkar A."/>
            <person name="Blanco E."/>
            <person name="Bosak S.A."/>
            <person name="Bradley R.K."/>
            <person name="Brand A.D."/>
            <person name="Brent M.R."/>
            <person name="Brooks A.N."/>
            <person name="Brown R.H."/>
            <person name="Butlin R.K."/>
            <person name="Caggese C."/>
            <person name="Calvi B.R."/>
            <person name="Bernardo de Carvalho A."/>
            <person name="Caspi A."/>
            <person name="Castrezana S."/>
            <person name="Celniker S.E."/>
            <person name="Chang J.L."/>
            <person name="Chapple C."/>
            <person name="Chatterji S."/>
            <person name="Chinwalla A."/>
            <person name="Civetta A."/>
            <person name="Clifton S.W."/>
            <person name="Comeron J.M."/>
            <person name="Costello J.C."/>
            <person name="Coyne J.A."/>
            <person name="Daub J."/>
            <person name="David R.G."/>
            <person name="Delcher A.L."/>
            <person name="Delehaunty K."/>
            <person name="Do C.B."/>
            <person name="Ebling H."/>
            <person name="Edwards K."/>
            <person name="Eickbush T."/>
            <person name="Evans J.D."/>
            <person name="Filipski A."/>
            <person name="Findeiss S."/>
            <person name="Freyhult E."/>
            <person name="Fulton L."/>
            <person name="Fulton R."/>
            <person name="Garcia A.C."/>
            <person name="Gardiner A."/>
            <person name="Garfield D.A."/>
            <person name="Garvin B.E."/>
            <person name="Gibson G."/>
            <person name="Gilbert D."/>
            <person name="Gnerre S."/>
            <person name="Godfrey J."/>
            <person name="Good R."/>
            <person name="Gotea V."/>
            <person name="Gravely B."/>
            <person name="Greenberg A.J."/>
            <person name="Griffiths-Jones S."/>
            <person name="Gross S."/>
            <person name="Guigo R."/>
            <person name="Gustafson E.A."/>
            <person name="Haerty W."/>
            <person name="Hahn M.W."/>
            <person name="Halligan D.L."/>
            <person name="Halpern A.L."/>
            <person name="Halter G.M."/>
            <person name="Han M.V."/>
            <person name="Heger A."/>
            <person name="Hillier L."/>
            <person name="Hinrichs A.S."/>
            <person name="Holmes I."/>
            <person name="Hoskins R.A."/>
            <person name="Hubisz M.J."/>
            <person name="Hultmark D."/>
            <person name="Huntley M.A."/>
            <person name="Jaffe D.B."/>
            <person name="Jagadeeshan S."/>
            <person name="Jeck W.R."/>
            <person name="Johnson J."/>
            <person name="Jones C.D."/>
            <person name="Jordan W.C."/>
            <person name="Karpen G.H."/>
            <person name="Kataoka E."/>
            <person name="Keightley P.D."/>
            <person name="Kheradpour P."/>
            <person name="Kirkness E.F."/>
            <person name="Koerich L.B."/>
            <person name="Kristiansen K."/>
            <person name="Kudrna D."/>
            <person name="Kulathinal R.J."/>
            <person name="Kumar S."/>
            <person name="Kwok R."/>
            <person name="Lander E."/>
            <person name="Langley C.H."/>
            <person name="Lapoint R."/>
            <person name="Lazzaro B.P."/>
            <person name="Lee S.J."/>
            <person name="Levesque L."/>
            <person name="Li R."/>
            <person name="Lin C.F."/>
            <person name="Lin M.F."/>
            <person name="Lindblad-Toh K."/>
            <person name="Llopart A."/>
            <person name="Long M."/>
            <person name="Low L."/>
            <person name="Lozovsky E."/>
            <person name="Lu J."/>
            <person name="Luo M."/>
            <person name="Machado C.A."/>
            <person name="Makalowski W."/>
            <person name="Marzo M."/>
            <person name="Matsuda M."/>
            <person name="Matzkin L."/>
            <person name="McAllister B."/>
            <person name="McBride C.S."/>
            <person name="McKernan B."/>
            <person name="McKernan K."/>
            <person name="Mendez-Lago M."/>
            <person name="Minx P."/>
            <person name="Mollenhauer M.U."/>
            <person name="Montooth K."/>
            <person name="Mount S.M."/>
            <person name="Mu X."/>
            <person name="Myers E."/>
            <person name="Negre B."/>
            <person name="Newfeld S."/>
            <person name="Nielsen R."/>
            <person name="Noor M.A."/>
            <person name="O'Grady P."/>
            <person name="Pachter L."/>
            <person name="Papaceit M."/>
            <person name="Parisi M.J."/>
            <person name="Parisi M."/>
            <person name="Parts L."/>
            <person name="Pedersen J.S."/>
            <person name="Pesole G."/>
            <person name="Phillippy A.M."/>
            <person name="Ponting C.P."/>
            <person name="Pop M."/>
            <person name="Porcelli D."/>
            <person name="Powell J.R."/>
            <person name="Prohaska S."/>
            <person name="Pruitt K."/>
            <person name="Puig M."/>
            <person name="Quesneville H."/>
            <person name="Ram K.R."/>
            <person name="Rand D."/>
            <person name="Rasmussen M.D."/>
            <person name="Reed L.K."/>
            <person name="Reenan R."/>
            <person name="Reily A."/>
            <person name="Remington K.A."/>
            <person name="Rieger T.T."/>
            <person name="Ritchie M.G."/>
            <person name="Robin C."/>
            <person name="Rogers Y.H."/>
            <person name="Rohde C."/>
            <person name="Rozas J."/>
            <person name="Rubenfield M.J."/>
            <person name="Ruiz A."/>
            <person name="Russo S."/>
            <person name="Salzberg S.L."/>
            <person name="Sanchez-Gracia A."/>
            <person name="Saranga D.J."/>
            <person name="Sato H."/>
            <person name="Schaeffer S.W."/>
            <person name="Schatz M.C."/>
            <person name="Schlenke T."/>
            <person name="Schwartz R."/>
            <person name="Segarra C."/>
            <person name="Singh R.S."/>
            <person name="Sirot L."/>
            <person name="Sirota M."/>
            <person name="Sisneros N.B."/>
            <person name="Smith C.D."/>
            <person name="Smith T.F."/>
            <person name="Spieth J."/>
            <person name="Stage D.E."/>
            <person name="Stark A."/>
            <person name="Stephan W."/>
            <person name="Strausberg R.L."/>
            <person name="Strempel S."/>
            <person name="Sturgill D."/>
            <person name="Sutton G."/>
            <person name="Sutton G.G."/>
            <person name="Tao W."/>
            <person name="Teichmann S."/>
            <person name="Tobari Y.N."/>
            <person name="Tomimura Y."/>
            <person name="Tsolas J.M."/>
            <person name="Valente V.L."/>
            <person name="Venter E."/>
            <person name="Venter J.C."/>
            <person name="Vicario S."/>
            <person name="Vieira F.G."/>
            <person name="Vilella A.J."/>
            <person name="Villasante A."/>
            <person name="Walenz B."/>
            <person name="Wang J."/>
            <person name="Wasserman M."/>
            <person name="Watts T."/>
            <person name="Wilson D."/>
            <person name="Wilson R.K."/>
            <person name="Wing R.A."/>
            <person name="Wolfner M.F."/>
            <person name="Wong A."/>
            <person name="Wong G.K."/>
            <person name="Wu C.I."/>
            <person name="Wu G."/>
            <person name="Yamamoto D."/>
            <person name="Yang H.P."/>
            <person name="Yang S.P."/>
            <person name="Yorke J.A."/>
            <person name="Yoshida K."/>
            <person name="Zdobnov E."/>
            <person name="Zhang P."/>
            <person name="Zhang Y."/>
            <person name="Zimin A.V."/>
            <person name="Baldwin J."/>
            <person name="Abdouelleil A."/>
            <person name="Abdulkadir J."/>
            <person name="Abebe A."/>
            <person name="Abera B."/>
            <person name="Abreu J."/>
            <person name="Acer S.C."/>
            <person name="Aftuck L."/>
            <person name="Alexander A."/>
            <person name="An P."/>
            <person name="Anderson E."/>
            <person name="Anderson S."/>
            <person name="Arachi H."/>
            <person name="Azer M."/>
            <person name="Bachantsang P."/>
            <person name="Barry A."/>
            <person name="Bayul T."/>
            <person name="Berlin A."/>
            <person name="Bessette D."/>
            <person name="Bloom T."/>
            <person name="Blye J."/>
            <person name="Boguslavskiy L."/>
            <person name="Bonnet C."/>
            <person name="Boukhgalter B."/>
            <person name="Bourzgui I."/>
            <person name="Brown A."/>
            <person name="Cahill P."/>
            <person name="Channer S."/>
            <person name="Cheshatsang Y."/>
            <person name="Chuda L."/>
            <person name="Citroen M."/>
            <person name="Collymore A."/>
            <person name="Cooke P."/>
            <person name="Costello M."/>
            <person name="D'Aco K."/>
            <person name="Daza R."/>
            <person name="De Haan G."/>
            <person name="DeGray S."/>
            <person name="DeMaso C."/>
            <person name="Dhargay N."/>
            <person name="Dooley K."/>
            <person name="Dooley E."/>
            <person name="Doricent M."/>
            <person name="Dorje P."/>
            <person name="Dorjee K."/>
            <person name="Dupes A."/>
            <person name="Elong R."/>
            <person name="Falk J."/>
            <person name="Farina A."/>
            <person name="Faro S."/>
            <person name="Ferguson D."/>
            <person name="Fisher S."/>
            <person name="Foley C.D."/>
            <person name="Franke A."/>
            <person name="Friedrich D."/>
            <person name="Gadbois L."/>
            <person name="Gearin G."/>
            <person name="Gearin C.R."/>
            <person name="Giannoukos G."/>
            <person name="Goode T."/>
            <person name="Graham J."/>
            <person name="Grandbois E."/>
            <person name="Grewal S."/>
            <person name="Gyaltsen K."/>
            <person name="Hafez N."/>
            <person name="Hagos B."/>
            <person name="Hall J."/>
            <person name="Henson C."/>
            <person name="Hollinger A."/>
            <person name="Honan T."/>
            <person name="Huard M.D."/>
            <person name="Hughes L."/>
            <person name="Hurhula B."/>
            <person name="Husby M.E."/>
            <person name="Kamat A."/>
            <person name="Kanga B."/>
            <person name="Kashin S."/>
            <person name="Khazanovich D."/>
            <person name="Kisner P."/>
            <person name="Lance K."/>
            <person name="Lara M."/>
            <person name="Lee W."/>
            <person name="Lennon N."/>
            <person name="Letendre F."/>
            <person name="LeVine R."/>
            <person name="Lipovsky A."/>
            <person name="Liu X."/>
            <person name="Liu J."/>
            <person name="Liu S."/>
            <person name="Lokyitsang T."/>
            <person name="Lokyitsang Y."/>
            <person name="Lubonja R."/>
            <person name="Lui A."/>
            <person name="MacDonald P."/>
            <person name="Magnisalis V."/>
            <person name="Maru K."/>
            <person name="Matthews C."/>
            <person name="McCusker W."/>
            <person name="McDonough S."/>
            <person name="Mehta T."/>
            <person name="Meldrim J."/>
            <person name="Meneus L."/>
            <person name="Mihai O."/>
            <person name="Mihalev A."/>
            <person name="Mihova T."/>
            <person name="Mittelman R."/>
            <person name="Mlenga V."/>
            <person name="Montmayeur A."/>
            <person name="Mulrain L."/>
            <person name="Navidi A."/>
            <person name="Naylor J."/>
            <person name="Negash T."/>
            <person name="Nguyen T."/>
            <person name="Nguyen N."/>
            <person name="Nicol R."/>
            <person name="Norbu C."/>
            <person name="Norbu N."/>
            <person name="Novod N."/>
            <person name="O'Neill B."/>
            <person name="Osman S."/>
            <person name="Markiewicz E."/>
            <person name="Oyono O.L."/>
            <person name="Patti C."/>
            <person name="Phunkhang P."/>
            <person name="Pierre F."/>
            <person name="Priest M."/>
            <person name="Raghuraman S."/>
            <person name="Rege F."/>
            <person name="Reyes R."/>
            <person name="Rise C."/>
            <person name="Rogov P."/>
            <person name="Ross K."/>
            <person name="Ryan E."/>
            <person name="Settipalli S."/>
            <person name="Shea T."/>
            <person name="Sherpa N."/>
            <person name="Shi L."/>
            <person name="Shih D."/>
            <person name="Sparrow T."/>
            <person name="Spaulding J."/>
            <person name="Stalker J."/>
            <person name="Stange-Thomann N."/>
            <person name="Stavropoulos S."/>
            <person name="Stone C."/>
            <person name="Strader C."/>
            <person name="Tesfaye S."/>
            <person name="Thomson T."/>
            <person name="Thoulutsang Y."/>
            <person name="Thoulutsang D."/>
            <person name="Topham K."/>
            <person name="Topping I."/>
            <person name="Tsamla T."/>
            <person name="Vassiliev H."/>
            <person name="Vo A."/>
            <person name="Wangchuk T."/>
            <person name="Wangdi T."/>
            <person name="Weiand M."/>
            <person name="Wilkinson J."/>
            <person name="Wilson A."/>
            <person name="Yadav S."/>
            <person name="Young G."/>
            <person name="Yu Q."/>
            <person name="Zembek L."/>
            <person name="Zhong D."/>
            <person name="Zimmer A."/>
            <person name="Zwirko Z."/>
            <person name="Jaffe D.B."/>
            <person name="Alvarez P."/>
            <person name="Brockman W."/>
            <person name="Butler J."/>
            <person name="Chin C."/>
            <person name="Gnerre S."/>
            <person name="Grabherr M."/>
            <person name="Kleber M."/>
            <person name="Mauceli E."/>
            <person name="MacCallum I."/>
        </authorList>
    </citation>
    <scope>NUCLEOTIDE SEQUENCE [LARGE SCALE GENOMIC DNA]</scope>
    <source>
        <strain evidence="4">Tucson 15010-1051.87</strain>
    </source>
</reference>
<evidence type="ECO:0000256" key="1">
    <source>
        <dbReference type="SAM" id="MobiDB-lite"/>
    </source>
</evidence>
<dbReference type="FunCoup" id="A0A0Q9WTH4">
    <property type="interactions" value="80"/>
</dbReference>
<organism evidence="3 4">
    <name type="scientific">Drosophila virilis</name>
    <name type="common">Fruit fly</name>
    <dbReference type="NCBI Taxonomy" id="7244"/>
    <lineage>
        <taxon>Eukaryota</taxon>
        <taxon>Metazoa</taxon>
        <taxon>Ecdysozoa</taxon>
        <taxon>Arthropoda</taxon>
        <taxon>Hexapoda</taxon>
        <taxon>Insecta</taxon>
        <taxon>Pterygota</taxon>
        <taxon>Neoptera</taxon>
        <taxon>Endopterygota</taxon>
        <taxon>Diptera</taxon>
        <taxon>Brachycera</taxon>
        <taxon>Muscomorpha</taxon>
        <taxon>Ephydroidea</taxon>
        <taxon>Drosophilidae</taxon>
        <taxon>Drosophila</taxon>
    </lineage>
</organism>
<dbReference type="InParanoid" id="A0A0Q9WTH4"/>
<dbReference type="PROSITE" id="PS50105">
    <property type="entry name" value="SAM_DOMAIN"/>
    <property type="match status" value="1"/>
</dbReference>
<dbReference type="Proteomes" id="UP000008792">
    <property type="component" value="Unassembled WGS sequence"/>
</dbReference>
<dbReference type="STRING" id="7244.A0A0Q9WTH4"/>
<accession>A0A0Q9WTH4</accession>
<dbReference type="SUPFAM" id="SSF47769">
    <property type="entry name" value="SAM/Pointed domain"/>
    <property type="match status" value="1"/>
</dbReference>
<name>A0A0Q9WTH4_DROVI</name>
<dbReference type="InterPro" id="IPR001660">
    <property type="entry name" value="SAM"/>
</dbReference>
<feature type="domain" description="SAM" evidence="2">
    <location>
        <begin position="140"/>
        <end position="196"/>
    </location>
</feature>
<protein>
    <recommendedName>
        <fullName evidence="2">SAM domain-containing protein</fullName>
    </recommendedName>
</protein>
<dbReference type="OrthoDB" id="539213at2759"/>
<evidence type="ECO:0000259" key="2">
    <source>
        <dbReference type="PROSITE" id="PS50105"/>
    </source>
</evidence>
<feature type="region of interest" description="Disordered" evidence="1">
    <location>
        <begin position="65"/>
        <end position="122"/>
    </location>
</feature>
<sequence length="196" mass="22107">MAEFCTPKDVCQLPYNRSCDINTLTVDSINVRCSTPIVGKLRSPNLSPIRMDMRLNKSPASPMILKKQVKKKQQQQQPQLANPVKKPGKEVGPLDDSNNSLNNFLDDSSASNTETSLCRESRRRSLQAENHSYVLNHATNVKEVLLLVGLETYLDKFENSHIDLLELVSMQRADLKNIGVRKDEDCSRILDALKEL</sequence>
<dbReference type="InterPro" id="IPR013761">
    <property type="entry name" value="SAM/pointed_sf"/>
</dbReference>
<proteinExistence type="predicted"/>
<gene>
    <name evidence="3" type="primary">Dvir\GJ25781</name>
    <name evidence="3" type="ORF">Dvir_GJ25781</name>
</gene>
<dbReference type="Gene3D" id="1.10.150.50">
    <property type="entry name" value="Transcription Factor, Ets-1"/>
    <property type="match status" value="1"/>
</dbReference>
<evidence type="ECO:0000313" key="4">
    <source>
        <dbReference type="Proteomes" id="UP000008792"/>
    </source>
</evidence>
<feature type="compositionally biased region" description="Low complexity" evidence="1">
    <location>
        <begin position="94"/>
        <end position="112"/>
    </location>
</feature>
<evidence type="ECO:0000313" key="3">
    <source>
        <dbReference type="EMBL" id="KRF84094.1"/>
    </source>
</evidence>
<dbReference type="KEGG" id="dvi:26530551"/>
<keyword evidence="4" id="KW-1185">Reference proteome</keyword>